<dbReference type="PIRSF" id="PIRSF036548">
    <property type="entry name" value="Fdx_FixX"/>
    <property type="match status" value="1"/>
</dbReference>
<keyword evidence="9" id="KW-0535">Nitrogen fixation</keyword>
<proteinExistence type="predicted"/>
<evidence type="ECO:0000313" key="13">
    <source>
        <dbReference type="Proteomes" id="UP000063308"/>
    </source>
</evidence>
<dbReference type="PROSITE" id="PS51379">
    <property type="entry name" value="4FE4S_FER_2"/>
    <property type="match status" value="1"/>
</dbReference>
<evidence type="ECO:0000256" key="6">
    <source>
        <dbReference type="ARBA" id="ARBA00022982"/>
    </source>
</evidence>
<organism evidence="12 13">
    <name type="scientific">Bradyrhizobium diazoefficiens</name>
    <dbReference type="NCBI Taxonomy" id="1355477"/>
    <lineage>
        <taxon>Bacteria</taxon>
        <taxon>Pseudomonadati</taxon>
        <taxon>Pseudomonadota</taxon>
        <taxon>Alphaproteobacteria</taxon>
        <taxon>Hyphomicrobiales</taxon>
        <taxon>Nitrobacteraceae</taxon>
        <taxon>Bradyrhizobium</taxon>
    </lineage>
</organism>
<evidence type="ECO:0000256" key="8">
    <source>
        <dbReference type="ARBA" id="ARBA00023014"/>
    </source>
</evidence>
<dbReference type="InterPro" id="IPR017896">
    <property type="entry name" value="4Fe4S_Fe-S-bd"/>
</dbReference>
<feature type="domain" description="4Fe-4S ferredoxin-type" evidence="11">
    <location>
        <begin position="62"/>
        <end position="92"/>
    </location>
</feature>
<keyword evidence="5 10" id="KW-0479">Metal-binding</keyword>
<evidence type="ECO:0000313" key="12">
    <source>
        <dbReference type="EMBL" id="BAR55800.1"/>
    </source>
</evidence>
<dbReference type="GO" id="GO:0051536">
    <property type="term" value="F:iron-sulfur cluster binding"/>
    <property type="evidence" value="ECO:0007669"/>
    <property type="project" value="UniProtKB-KW"/>
</dbReference>
<keyword evidence="7 10" id="KW-0408">Iron</keyword>
<dbReference type="Gene3D" id="3.30.70.20">
    <property type="match status" value="1"/>
</dbReference>
<dbReference type="AlphaFoldDB" id="A0A0E3VTK1"/>
<dbReference type="EMBL" id="AP014685">
    <property type="protein sequence ID" value="BAR55800.1"/>
    <property type="molecule type" value="Genomic_DNA"/>
</dbReference>
<dbReference type="Proteomes" id="UP000063308">
    <property type="component" value="Chromosome"/>
</dbReference>
<evidence type="ECO:0000259" key="11">
    <source>
        <dbReference type="PROSITE" id="PS51379"/>
    </source>
</evidence>
<evidence type="ECO:0000256" key="4">
    <source>
        <dbReference type="ARBA" id="ARBA00022448"/>
    </source>
</evidence>
<dbReference type="InterPro" id="IPR012206">
    <property type="entry name" value="Fd_FixX"/>
</dbReference>
<evidence type="ECO:0000256" key="5">
    <source>
        <dbReference type="ARBA" id="ARBA00022723"/>
    </source>
</evidence>
<comment type="similarity">
    <text evidence="2">To ferredoxins from P.putida and C.tartarivorum, ferredoxin I from A.vinelandii, ferredoxin II from D.desulfuricans.</text>
</comment>
<dbReference type="SUPFAM" id="SSF54862">
    <property type="entry name" value="4Fe-4S ferredoxins"/>
    <property type="match status" value="1"/>
</dbReference>
<evidence type="ECO:0000256" key="10">
    <source>
        <dbReference type="PIRNR" id="PIRNR036548"/>
    </source>
</evidence>
<dbReference type="PANTHER" id="PTHR43082">
    <property type="entry name" value="FERREDOXIN-LIKE"/>
    <property type="match status" value="1"/>
</dbReference>
<dbReference type="GO" id="GO:0005506">
    <property type="term" value="F:iron ion binding"/>
    <property type="evidence" value="ECO:0007669"/>
    <property type="project" value="UniProtKB-UniRule"/>
</dbReference>
<accession>A0A0E3VTK1</accession>
<evidence type="ECO:0000256" key="2">
    <source>
        <dbReference type="ARBA" id="ARBA00009192"/>
    </source>
</evidence>
<protein>
    <recommendedName>
        <fullName evidence="3 10">Ferredoxin-like protein</fullName>
    </recommendedName>
</protein>
<keyword evidence="8 10" id="KW-0411">Iron-sulfur</keyword>
<evidence type="ECO:0000256" key="7">
    <source>
        <dbReference type="ARBA" id="ARBA00023004"/>
    </source>
</evidence>
<sequence length="103" mass="11491">MEGKSMNVEPSVRVEDKLYYNRYLVDAGHPHVRVRAHKTPSPQLLTLLKACPARCYELNDNGQVEVTVDGCIECGTCRVIAEPTGDIEWSHPRGGYGVLFKFG</sequence>
<comment type="function">
    <text evidence="1 10">Could be a 3Fe-4S cluster-containing protein.</text>
</comment>
<name>A0A0E3VTK1_9BRAD</name>
<evidence type="ECO:0000256" key="9">
    <source>
        <dbReference type="ARBA" id="ARBA00023231"/>
    </source>
</evidence>
<dbReference type="Pfam" id="PF05187">
    <property type="entry name" value="Fer4_ETF_QO"/>
    <property type="match status" value="1"/>
</dbReference>
<keyword evidence="6 10" id="KW-0249">Electron transport</keyword>
<dbReference type="InterPro" id="IPR007859">
    <property type="entry name" value="ETF-QO/FixX_C"/>
</dbReference>
<reference evidence="12 13" key="1">
    <citation type="submission" date="2014-11" db="EMBL/GenBank/DDBJ databases">
        <title>Symbiosis island explosion on the genome of extra-slow-growing strains of soybean bradyrhizobia with massive insertion sequences.</title>
        <authorList>
            <person name="Iida T."/>
            <person name="Minamisawa K."/>
        </authorList>
    </citation>
    <scope>NUCLEOTIDE SEQUENCE [LARGE SCALE GENOMIC DNA]</scope>
    <source>
        <strain evidence="12 13">NK6</strain>
    </source>
</reference>
<evidence type="ECO:0000256" key="1">
    <source>
        <dbReference type="ARBA" id="ARBA00003208"/>
    </source>
</evidence>
<evidence type="ECO:0000256" key="3">
    <source>
        <dbReference type="ARBA" id="ARBA00020378"/>
    </source>
</evidence>
<keyword evidence="4 10" id="KW-0813">Transport</keyword>
<gene>
    <name evidence="12" type="ORF">NK6_2619</name>
</gene>
<dbReference type="PANTHER" id="PTHR43082:SF3">
    <property type="entry name" value="FERREDOXIN-LIKE PROTEIN YDIT"/>
    <property type="match status" value="1"/>
</dbReference>